<dbReference type="Gene3D" id="3.40.50.1450">
    <property type="entry name" value="HybD-like"/>
    <property type="match status" value="1"/>
</dbReference>
<dbReference type="EC" id="3.4.23.-" evidence="7"/>
<organism evidence="7">
    <name type="scientific">Veillonella parvula</name>
    <name type="common">Staphylococcus parvulus</name>
    <dbReference type="NCBI Taxonomy" id="29466"/>
    <lineage>
        <taxon>Bacteria</taxon>
        <taxon>Bacillati</taxon>
        <taxon>Bacillota</taxon>
        <taxon>Negativicutes</taxon>
        <taxon>Veillonellales</taxon>
        <taxon>Veillonellaceae</taxon>
        <taxon>Veillonella</taxon>
    </lineage>
</organism>
<gene>
    <name evidence="7" type="primary">hybD</name>
    <name evidence="7" type="ORF">VPLFYP99_00654</name>
</gene>
<dbReference type="InterPro" id="IPR023430">
    <property type="entry name" value="Pept_HybD-like_dom_sf"/>
</dbReference>
<dbReference type="GO" id="GO:0016485">
    <property type="term" value="P:protein processing"/>
    <property type="evidence" value="ECO:0007669"/>
    <property type="project" value="TreeGrafter"/>
</dbReference>
<keyword evidence="2" id="KW-0533">Nickel</keyword>
<evidence type="ECO:0000256" key="3">
    <source>
        <dbReference type="ARBA" id="ARBA00022670"/>
    </source>
</evidence>
<evidence type="ECO:0000313" key="7">
    <source>
        <dbReference type="EMBL" id="VYU33772.1"/>
    </source>
</evidence>
<keyword evidence="5" id="KW-0064">Aspartyl protease</keyword>
<evidence type="ECO:0000256" key="4">
    <source>
        <dbReference type="ARBA" id="ARBA00022723"/>
    </source>
</evidence>
<proteinExistence type="inferred from homology"/>
<evidence type="ECO:0000256" key="5">
    <source>
        <dbReference type="ARBA" id="ARBA00022750"/>
    </source>
</evidence>
<dbReference type="NCBIfam" id="TIGR00072">
    <property type="entry name" value="hydrog_prot"/>
    <property type="match status" value="1"/>
</dbReference>
<protein>
    <submittedName>
        <fullName evidence="7">Hydrogenase 2 maturation protease</fullName>
        <ecNumber evidence="7">3.4.23.-</ecNumber>
    </submittedName>
</protein>
<dbReference type="EMBL" id="CACRUG010000011">
    <property type="protein sequence ID" value="VYU33772.1"/>
    <property type="molecule type" value="Genomic_DNA"/>
</dbReference>
<dbReference type="Pfam" id="PF01750">
    <property type="entry name" value="HycI"/>
    <property type="match status" value="1"/>
</dbReference>
<dbReference type="CDD" id="cd06062">
    <property type="entry name" value="H2MP_MemB-H2up"/>
    <property type="match status" value="1"/>
</dbReference>
<keyword evidence="4" id="KW-0479">Metal-binding</keyword>
<evidence type="ECO:0000256" key="1">
    <source>
        <dbReference type="ARBA" id="ARBA00006814"/>
    </source>
</evidence>
<comment type="similarity">
    <text evidence="1">Belongs to the peptidase A31 family.</text>
</comment>
<accession>A0A6N3DZE6</accession>
<reference evidence="7" key="1">
    <citation type="submission" date="2019-11" db="EMBL/GenBank/DDBJ databases">
        <authorList>
            <person name="Feng L."/>
        </authorList>
    </citation>
    <scope>NUCLEOTIDE SEQUENCE</scope>
    <source>
        <strain evidence="7">VparvulaLFYP99</strain>
    </source>
</reference>
<keyword evidence="6 7" id="KW-0378">Hydrolase</keyword>
<dbReference type="PANTHER" id="PTHR30302">
    <property type="entry name" value="HYDROGENASE 1 MATURATION PROTEASE"/>
    <property type="match status" value="1"/>
</dbReference>
<sequence length="198" mass="21845">MTNTSTDIISGLEQYADSEGPRIDLNSLYDDGDNEIVLLGVGNILLTDEGLGVHVVKELKESFTFTPAISIIDGGTMGMELLTYMRGMKKILLVDAINGGDAPGTIYEFPHKELEQYFTEHISVHEVGMQDILRIRAIQEDPLEDAVVIGVEPESLEIGFEPSEPVQCALPEVKKRVLNVLREWGVTAEPKAQSENFI</sequence>
<evidence type="ECO:0000256" key="6">
    <source>
        <dbReference type="ARBA" id="ARBA00022801"/>
    </source>
</evidence>
<dbReference type="GO" id="GO:0004190">
    <property type="term" value="F:aspartic-type endopeptidase activity"/>
    <property type="evidence" value="ECO:0007669"/>
    <property type="project" value="UniProtKB-KW"/>
</dbReference>
<dbReference type="FunFam" id="3.40.50.1450:FF:000002">
    <property type="entry name" value="Hydrogenase 1 maturation protease"/>
    <property type="match status" value="1"/>
</dbReference>
<dbReference type="PANTHER" id="PTHR30302:SF1">
    <property type="entry name" value="HYDROGENASE 2 MATURATION PROTEASE"/>
    <property type="match status" value="1"/>
</dbReference>
<name>A0A6N3DZE6_VEIPA</name>
<dbReference type="GO" id="GO:0046872">
    <property type="term" value="F:metal ion binding"/>
    <property type="evidence" value="ECO:0007669"/>
    <property type="project" value="UniProtKB-KW"/>
</dbReference>
<dbReference type="PRINTS" id="PR00446">
    <property type="entry name" value="HYDRGNUPTAKE"/>
</dbReference>
<dbReference type="SUPFAM" id="SSF53163">
    <property type="entry name" value="HybD-like"/>
    <property type="match status" value="1"/>
</dbReference>
<dbReference type="InterPro" id="IPR000671">
    <property type="entry name" value="Peptidase_A31"/>
</dbReference>
<dbReference type="GO" id="GO:0008047">
    <property type="term" value="F:enzyme activator activity"/>
    <property type="evidence" value="ECO:0007669"/>
    <property type="project" value="InterPro"/>
</dbReference>
<keyword evidence="3 7" id="KW-0645">Protease</keyword>
<evidence type="ECO:0000256" key="2">
    <source>
        <dbReference type="ARBA" id="ARBA00022596"/>
    </source>
</evidence>
<dbReference type="RefSeq" id="WP_077708554.1">
    <property type="nucleotide sequence ID" value="NZ_CACRUG010000011.1"/>
</dbReference>
<dbReference type="AlphaFoldDB" id="A0A6N3DZE6"/>